<evidence type="ECO:0000256" key="6">
    <source>
        <dbReference type="SAM" id="MobiDB-lite"/>
    </source>
</evidence>
<evidence type="ECO:0000256" key="1">
    <source>
        <dbReference type="ARBA" id="ARBA00004141"/>
    </source>
</evidence>
<keyword evidence="9" id="KW-1185">Reference proteome</keyword>
<dbReference type="GO" id="GO:0005886">
    <property type="term" value="C:plasma membrane"/>
    <property type="evidence" value="ECO:0007669"/>
    <property type="project" value="TreeGrafter"/>
</dbReference>
<dbReference type="InterPro" id="IPR051753">
    <property type="entry name" value="RA-inducible_GPCR3"/>
</dbReference>
<evidence type="ECO:0000259" key="7">
    <source>
        <dbReference type="Pfam" id="PF00003"/>
    </source>
</evidence>
<dbReference type="Pfam" id="PF00003">
    <property type="entry name" value="7tm_3"/>
    <property type="match status" value="1"/>
</dbReference>
<dbReference type="Ensembl" id="ENSPKIT00000005751.1">
    <property type="protein sequence ID" value="ENSPKIP00000025029.1"/>
    <property type="gene ID" value="ENSPKIG00000008051.1"/>
</dbReference>
<proteinExistence type="inferred from homology"/>
<dbReference type="AlphaFoldDB" id="A0A3B3S2R8"/>
<dbReference type="PANTHER" id="PTHR14511:SF9">
    <property type="entry name" value="G-PROTEIN COUPLED RECEPTOR FAMILY C GROUP 5 MEMBER B"/>
    <property type="match status" value="1"/>
</dbReference>
<name>A0A3B3S2R8_9TELE</name>
<evidence type="ECO:0000313" key="9">
    <source>
        <dbReference type="Proteomes" id="UP000261540"/>
    </source>
</evidence>
<keyword evidence="3" id="KW-0812">Transmembrane</keyword>
<dbReference type="GO" id="GO:0004930">
    <property type="term" value="F:G protein-coupled receptor activity"/>
    <property type="evidence" value="ECO:0007669"/>
    <property type="project" value="InterPro"/>
</dbReference>
<keyword evidence="5" id="KW-0472">Membrane</keyword>
<dbReference type="GO" id="GO:0019901">
    <property type="term" value="F:protein kinase binding"/>
    <property type="evidence" value="ECO:0007669"/>
    <property type="project" value="TreeGrafter"/>
</dbReference>
<keyword evidence="4" id="KW-1133">Transmembrane helix</keyword>
<dbReference type="GO" id="GO:0030295">
    <property type="term" value="F:protein kinase activator activity"/>
    <property type="evidence" value="ECO:0007669"/>
    <property type="project" value="TreeGrafter"/>
</dbReference>
<comment type="subcellular location">
    <subcellularLocation>
        <location evidence="1">Membrane</location>
        <topology evidence="1">Multi-pass membrane protein</topology>
    </subcellularLocation>
</comment>
<evidence type="ECO:0000256" key="3">
    <source>
        <dbReference type="ARBA" id="ARBA00022692"/>
    </source>
</evidence>
<feature type="region of interest" description="Disordered" evidence="6">
    <location>
        <begin position="350"/>
        <end position="371"/>
    </location>
</feature>
<dbReference type="GeneTree" id="ENSGT00950000182961"/>
<evidence type="ECO:0000313" key="8">
    <source>
        <dbReference type="Ensembl" id="ENSPKIP00000025029.1"/>
    </source>
</evidence>
<evidence type="ECO:0000256" key="4">
    <source>
        <dbReference type="ARBA" id="ARBA00022989"/>
    </source>
</evidence>
<dbReference type="InterPro" id="IPR017978">
    <property type="entry name" value="GPCR_3_C"/>
</dbReference>
<dbReference type="PANTHER" id="PTHR14511">
    <property type="entry name" value="G PROTEIN COUPLED RECEPTOR, CLASS C, GROUP 5"/>
    <property type="match status" value="1"/>
</dbReference>
<evidence type="ECO:0000256" key="2">
    <source>
        <dbReference type="ARBA" id="ARBA00007242"/>
    </source>
</evidence>
<protein>
    <submittedName>
        <fullName evidence="8">G protein-coupled receptor, class C, group 5, member Ba</fullName>
    </submittedName>
</protein>
<dbReference type="GO" id="GO:0070062">
    <property type="term" value="C:extracellular exosome"/>
    <property type="evidence" value="ECO:0007669"/>
    <property type="project" value="TreeGrafter"/>
</dbReference>
<dbReference type="Proteomes" id="UP000261540">
    <property type="component" value="Unplaced"/>
</dbReference>
<accession>A0A3B3S2R8</accession>
<reference evidence="8" key="1">
    <citation type="submission" date="2025-08" db="UniProtKB">
        <authorList>
            <consortium name="Ensembl"/>
        </authorList>
    </citation>
    <scope>IDENTIFICATION</scope>
</reference>
<feature type="region of interest" description="Disordered" evidence="6">
    <location>
        <begin position="305"/>
        <end position="330"/>
    </location>
</feature>
<evidence type="ECO:0000256" key="5">
    <source>
        <dbReference type="ARBA" id="ARBA00023136"/>
    </source>
</evidence>
<reference evidence="8" key="2">
    <citation type="submission" date="2025-09" db="UniProtKB">
        <authorList>
            <consortium name="Ensembl"/>
        </authorList>
    </citation>
    <scope>IDENTIFICATION</scope>
</reference>
<feature type="domain" description="G-protein coupled receptors family 3 profile" evidence="7">
    <location>
        <begin position="64"/>
        <end position="299"/>
    </location>
</feature>
<comment type="similarity">
    <text evidence="2">Belongs to the G-protein coupled receptor 3 family.</text>
</comment>
<sequence length="395" mass="43076">MKMSTGERRVLRLGEYDRHRQAMAFPSMFPILLVLSLVGHSSAEDEAPPRGCGSLLKRPFTALCDLDAVWGVAVTVAAGVAVLASLVLALVLLCRLRRITEPEARSGVAPLLLLLATICMLSALSFTHIIESQEDVCIARHVLWAVLCALSVAYKVTQGVRLLRHTSFRALASLVIGLAVVPVIAMFEWILAIVQHPGQAVCQYQPLHITLACIYGLVLLIALPITLAGGTSQGQVQMQCRMLWLLFTSCTSGVLWAIWLAYYYYLKKTPGQSSTWEDQLRAEALVVQAWLLLLLHAAPEAHACLRPPPRASDPEDVGPAPASPHPREAGVEHVQVWTTGQIVESQGSVLHSNSAGSGSTSDGSLEPRPSTSYHIEMYDENMEPMPSTSTAWQFW</sequence>
<dbReference type="GO" id="GO:0043235">
    <property type="term" value="C:receptor complex"/>
    <property type="evidence" value="ECO:0007669"/>
    <property type="project" value="TreeGrafter"/>
</dbReference>
<organism evidence="8 9">
    <name type="scientific">Paramormyrops kingsleyae</name>
    <dbReference type="NCBI Taxonomy" id="1676925"/>
    <lineage>
        <taxon>Eukaryota</taxon>
        <taxon>Metazoa</taxon>
        <taxon>Chordata</taxon>
        <taxon>Craniata</taxon>
        <taxon>Vertebrata</taxon>
        <taxon>Euteleostomi</taxon>
        <taxon>Actinopterygii</taxon>
        <taxon>Neopterygii</taxon>
        <taxon>Teleostei</taxon>
        <taxon>Osteoglossocephala</taxon>
        <taxon>Osteoglossomorpha</taxon>
        <taxon>Osteoglossiformes</taxon>
        <taxon>Mormyridae</taxon>
        <taxon>Paramormyrops</taxon>
    </lineage>
</organism>